<dbReference type="AlphaFoldDB" id="A0A5C3F8G6"/>
<organism evidence="3 4">
    <name type="scientific">Pseudozyma flocculosa</name>
    <dbReference type="NCBI Taxonomy" id="84751"/>
    <lineage>
        <taxon>Eukaryota</taxon>
        <taxon>Fungi</taxon>
        <taxon>Dikarya</taxon>
        <taxon>Basidiomycota</taxon>
        <taxon>Ustilaginomycotina</taxon>
        <taxon>Ustilaginomycetes</taxon>
        <taxon>Ustilaginales</taxon>
        <taxon>Ustilaginaceae</taxon>
        <taxon>Pseudozyma</taxon>
    </lineage>
</organism>
<dbReference type="Proteomes" id="UP000323386">
    <property type="component" value="Unassembled WGS sequence"/>
</dbReference>
<accession>A0A5C3F8G6</accession>
<protein>
    <submittedName>
        <fullName evidence="3">Related to UPF0390 protein UM03986</fullName>
    </submittedName>
</protein>
<dbReference type="InterPro" id="IPR019034">
    <property type="entry name" value="UPF0390"/>
</dbReference>
<evidence type="ECO:0000256" key="2">
    <source>
        <dbReference type="SAM" id="MobiDB-lite"/>
    </source>
</evidence>
<feature type="compositionally biased region" description="Basic residues" evidence="2">
    <location>
        <begin position="19"/>
        <end position="34"/>
    </location>
</feature>
<evidence type="ECO:0000256" key="1">
    <source>
        <dbReference type="ARBA" id="ARBA00006802"/>
    </source>
</evidence>
<comment type="similarity">
    <text evidence="1">Belongs to the UPF0390 family.</text>
</comment>
<evidence type="ECO:0000313" key="4">
    <source>
        <dbReference type="Proteomes" id="UP000323386"/>
    </source>
</evidence>
<proteinExistence type="inferred from homology"/>
<dbReference type="OrthoDB" id="2556346at2759"/>
<dbReference type="EMBL" id="OOIP01000022">
    <property type="protein sequence ID" value="SPO40753.1"/>
    <property type="molecule type" value="Genomic_DNA"/>
</dbReference>
<gene>
    <name evidence="3" type="ORF">PSFLO_06235</name>
</gene>
<name>A0A5C3F8G6_9BASI</name>
<sequence>MAQGFKPSKPAATALASKNKAKSKVTKTGPKRGPRVIAPKKSAAVSIANLKKQQTASLTSKIEQEMAGRAASGGPLTIMKKAADGALEAQKGGKKKKAA</sequence>
<dbReference type="PANTHER" id="PTHR16967:SF1">
    <property type="entry name" value="LEYDIG CELL TUMOR 10 KDA PROTEIN HOMOLOG"/>
    <property type="match status" value="1"/>
</dbReference>
<reference evidence="3 4" key="1">
    <citation type="submission" date="2018-03" db="EMBL/GenBank/DDBJ databases">
        <authorList>
            <person name="Guldener U."/>
        </authorList>
    </citation>
    <scope>NUCLEOTIDE SEQUENCE [LARGE SCALE GENOMIC DNA]</scope>
    <source>
        <strain evidence="3 4">DAOM196992</strain>
    </source>
</reference>
<keyword evidence="4" id="KW-1185">Reference proteome</keyword>
<dbReference type="Pfam" id="PF09495">
    <property type="entry name" value="DUF2462"/>
    <property type="match status" value="1"/>
</dbReference>
<dbReference type="PANTHER" id="PTHR16967">
    <property type="entry name" value="LEYDIG CELL TUMOR 10 KDA PROTEIN HOMOLOG"/>
    <property type="match status" value="1"/>
</dbReference>
<feature type="region of interest" description="Disordered" evidence="2">
    <location>
        <begin position="1"/>
        <end position="36"/>
    </location>
</feature>
<evidence type="ECO:0000313" key="3">
    <source>
        <dbReference type="EMBL" id="SPO40753.1"/>
    </source>
</evidence>